<dbReference type="InterPro" id="IPR036761">
    <property type="entry name" value="TTHA0802/YceI-like_sf"/>
</dbReference>
<accession>A0ABR9W8S7</accession>
<protein>
    <submittedName>
        <fullName evidence="2">YceI family protein</fullName>
    </submittedName>
</protein>
<evidence type="ECO:0000313" key="3">
    <source>
        <dbReference type="Proteomes" id="UP000634134"/>
    </source>
</evidence>
<feature type="domain" description="Lipid/polyisoprenoid-binding YceI-like" evidence="1">
    <location>
        <begin position="7"/>
        <end position="95"/>
    </location>
</feature>
<dbReference type="Gene3D" id="2.40.128.110">
    <property type="entry name" value="Lipid/polyisoprenoid-binding, YceI-like"/>
    <property type="match status" value="1"/>
</dbReference>
<dbReference type="SUPFAM" id="SSF101874">
    <property type="entry name" value="YceI-like"/>
    <property type="match status" value="1"/>
</dbReference>
<evidence type="ECO:0000259" key="1">
    <source>
        <dbReference type="Pfam" id="PF04264"/>
    </source>
</evidence>
<gene>
    <name evidence="2" type="ORF">IEE83_08290</name>
</gene>
<keyword evidence="3" id="KW-1185">Reference proteome</keyword>
<dbReference type="EMBL" id="JACYGY010000001">
    <property type="protein sequence ID" value="MBE9461880.1"/>
    <property type="molecule type" value="Genomic_DNA"/>
</dbReference>
<dbReference type="Pfam" id="PF04264">
    <property type="entry name" value="YceI"/>
    <property type="match status" value="1"/>
</dbReference>
<dbReference type="PANTHER" id="PTHR34406:SF1">
    <property type="entry name" value="PROTEIN YCEI"/>
    <property type="match status" value="1"/>
</dbReference>
<dbReference type="PANTHER" id="PTHR34406">
    <property type="entry name" value="PROTEIN YCEI"/>
    <property type="match status" value="1"/>
</dbReference>
<name>A0ABR9W8S7_9BACT</name>
<organism evidence="2 3">
    <name type="scientific">Dyadobacter subterraneus</name>
    <dbReference type="NCBI Taxonomy" id="2773304"/>
    <lineage>
        <taxon>Bacteria</taxon>
        <taxon>Pseudomonadati</taxon>
        <taxon>Bacteroidota</taxon>
        <taxon>Cytophagia</taxon>
        <taxon>Cytophagales</taxon>
        <taxon>Spirosomataceae</taxon>
        <taxon>Dyadobacter</taxon>
    </lineage>
</organism>
<evidence type="ECO:0000313" key="2">
    <source>
        <dbReference type="EMBL" id="MBE9461880.1"/>
    </source>
</evidence>
<reference evidence="3" key="1">
    <citation type="submission" date="2023-07" db="EMBL/GenBank/DDBJ databases">
        <title>Dyadobacter sp. nov 'subterranea' isolated from contaminted grondwater.</title>
        <authorList>
            <person name="Szabo I."/>
            <person name="Al-Omari J."/>
            <person name="Szerdahelyi S.G."/>
            <person name="Rado J."/>
        </authorList>
    </citation>
    <scope>NUCLEOTIDE SEQUENCE [LARGE SCALE GENOMIC DNA]</scope>
    <source>
        <strain evidence="3">UP-52</strain>
    </source>
</reference>
<proteinExistence type="predicted"/>
<sequence length="120" mass="13748">MRKFYLEIATEDDDFTKFYGVLFNADLSCLDTNDEQRDNLLKSPSFLNVEKFRSLKFVGKKFGSLNNKGHLTGSLTLKDITKSLDITIEFNGKNGCAGWSNKNRLFVIWGNKSRSIRLKL</sequence>
<dbReference type="InterPro" id="IPR007372">
    <property type="entry name" value="Lipid/polyisoprenoid-bd_YceI"/>
</dbReference>
<dbReference type="Proteomes" id="UP000634134">
    <property type="component" value="Unassembled WGS sequence"/>
</dbReference>
<comment type="caution">
    <text evidence="2">The sequence shown here is derived from an EMBL/GenBank/DDBJ whole genome shotgun (WGS) entry which is preliminary data.</text>
</comment>